<keyword evidence="3" id="KW-1185">Reference proteome</keyword>
<comment type="caution">
    <text evidence="2">The sequence shown here is derived from an EMBL/GenBank/DDBJ whole genome shotgun (WGS) entry which is preliminary data.</text>
</comment>
<evidence type="ECO:0000259" key="1">
    <source>
        <dbReference type="Pfam" id="PF00455"/>
    </source>
</evidence>
<proteinExistence type="predicted"/>
<sequence>MCEAARKTIVVTDSSKFGRKTPNVVIPMDKIDILITDTGITDTDYQTLQQHNVQVILV</sequence>
<dbReference type="InterPro" id="IPR037171">
    <property type="entry name" value="NagB/RpiA_transferase-like"/>
</dbReference>
<name>A0ABS5ZF87_9GAMM</name>
<dbReference type="InterPro" id="IPR014036">
    <property type="entry name" value="DeoR-like_C"/>
</dbReference>
<dbReference type="Pfam" id="PF00455">
    <property type="entry name" value="DeoRC"/>
    <property type="match status" value="1"/>
</dbReference>
<dbReference type="EMBL" id="JAGSOY010000022">
    <property type="protein sequence ID" value="MBU2711642.1"/>
    <property type="molecule type" value="Genomic_DNA"/>
</dbReference>
<dbReference type="Proteomes" id="UP000690515">
    <property type="component" value="Unassembled WGS sequence"/>
</dbReference>
<reference evidence="2 3" key="1">
    <citation type="submission" date="2021-04" db="EMBL/GenBank/DDBJ databases">
        <authorList>
            <person name="Pira H."/>
            <person name="Risdian C."/>
            <person name="Wink J."/>
        </authorList>
    </citation>
    <scope>NUCLEOTIDE SEQUENCE [LARGE SCALE GENOMIC DNA]</scope>
    <source>
        <strain evidence="2 3">WH53</strain>
    </source>
</reference>
<evidence type="ECO:0000313" key="3">
    <source>
        <dbReference type="Proteomes" id="UP000690515"/>
    </source>
</evidence>
<feature type="domain" description="DeoR-like transcriptional repressor C-terminal sensor" evidence="1">
    <location>
        <begin position="1"/>
        <end position="38"/>
    </location>
</feature>
<evidence type="ECO:0000313" key="2">
    <source>
        <dbReference type="EMBL" id="MBU2711642.1"/>
    </source>
</evidence>
<gene>
    <name evidence="2" type="ORF">KCG35_11285</name>
</gene>
<protein>
    <recommendedName>
        <fullName evidence="1">DeoR-like transcriptional repressor C-terminal sensor domain-containing protein</fullName>
    </recommendedName>
</protein>
<organism evidence="2 3">
    <name type="scientific">Zooshikella harenae</name>
    <dbReference type="NCBI Taxonomy" id="2827238"/>
    <lineage>
        <taxon>Bacteria</taxon>
        <taxon>Pseudomonadati</taxon>
        <taxon>Pseudomonadota</taxon>
        <taxon>Gammaproteobacteria</taxon>
        <taxon>Oceanospirillales</taxon>
        <taxon>Zooshikellaceae</taxon>
        <taxon>Zooshikella</taxon>
    </lineage>
</organism>
<dbReference type="SUPFAM" id="SSF100950">
    <property type="entry name" value="NagB/RpiA/CoA transferase-like"/>
    <property type="match status" value="1"/>
</dbReference>
<accession>A0ABS5ZF87</accession>